<name>A0ACC8EKX2_9PEZI</name>
<sequence>MGFRPAVYSKIAGPRSATHILIRFESTSLWLCLMLVAELHLLCFYRLAIDFNGRRFLRSKLATLAKISTWQMVTIYFKLQASKVESRHSCGFRNYISPAGSLSRSKIYEIGHSPTCDSTINHKNNAVTRWQKNKDLLLRTPERLPEDRNQPAPTPHQLQRPPRDHSNLFLRQSYTKPASNPEFTQLTQISRRPNQSTITPSWDLLTTEAFCAPIFFPEFTQLTQISRRPNQSTITPSCNRRQIDSGNEVHHRRFGVRVSLPLPQATPSILTRLKNQNPSSSLVAPSPSTLNCTTQAPIRCTRPNLAFMIDNQ</sequence>
<reference evidence="1 2" key="1">
    <citation type="journal article" date="2016" name="Nat. Commun.">
        <title>Ectomycorrhizal ecology is imprinted in the genome of the dominant symbiotic fungus Cenococcum geophilum.</title>
        <authorList>
            <consortium name="DOE Joint Genome Institute"/>
            <person name="Peter M."/>
            <person name="Kohler A."/>
            <person name="Ohm R.A."/>
            <person name="Kuo A."/>
            <person name="Krutzmann J."/>
            <person name="Morin E."/>
            <person name="Arend M."/>
            <person name="Barry K.W."/>
            <person name="Binder M."/>
            <person name="Choi C."/>
            <person name="Clum A."/>
            <person name="Copeland A."/>
            <person name="Grisel N."/>
            <person name="Haridas S."/>
            <person name="Kipfer T."/>
            <person name="LaButti K."/>
            <person name="Lindquist E."/>
            <person name="Lipzen A."/>
            <person name="Maire R."/>
            <person name="Meier B."/>
            <person name="Mihaltcheva S."/>
            <person name="Molinier V."/>
            <person name="Murat C."/>
            <person name="Poggeler S."/>
            <person name="Quandt C.A."/>
            <person name="Sperisen C."/>
            <person name="Tritt A."/>
            <person name="Tisserant E."/>
            <person name="Crous P.W."/>
            <person name="Henrissat B."/>
            <person name="Nehls U."/>
            <person name="Egli S."/>
            <person name="Spatafora J.W."/>
            <person name="Grigoriev I.V."/>
            <person name="Martin F.M."/>
        </authorList>
    </citation>
    <scope>NUCLEOTIDE SEQUENCE [LARGE SCALE GENOMIC DNA]</scope>
    <source>
        <strain evidence="1 2">1.58</strain>
    </source>
</reference>
<keyword evidence="2" id="KW-1185">Reference proteome</keyword>
<organism evidence="1 2">
    <name type="scientific">Cenococcum geophilum 1.58</name>
    <dbReference type="NCBI Taxonomy" id="794803"/>
    <lineage>
        <taxon>Eukaryota</taxon>
        <taxon>Fungi</taxon>
        <taxon>Dikarya</taxon>
        <taxon>Ascomycota</taxon>
        <taxon>Pezizomycotina</taxon>
        <taxon>Dothideomycetes</taxon>
        <taxon>Pleosporomycetidae</taxon>
        <taxon>Gloniales</taxon>
        <taxon>Gloniaceae</taxon>
        <taxon>Cenococcum</taxon>
    </lineage>
</organism>
<proteinExistence type="predicted"/>
<accession>A0ACC8EKX2</accession>
<gene>
    <name evidence="1" type="ORF">K441DRAFT_683043</name>
</gene>
<dbReference type="Proteomes" id="UP000250078">
    <property type="component" value="Unassembled WGS sequence"/>
</dbReference>
<evidence type="ECO:0000313" key="1">
    <source>
        <dbReference type="EMBL" id="OCK86832.1"/>
    </source>
</evidence>
<evidence type="ECO:0000313" key="2">
    <source>
        <dbReference type="Proteomes" id="UP000250078"/>
    </source>
</evidence>
<dbReference type="EMBL" id="KV748284">
    <property type="protein sequence ID" value="OCK86832.1"/>
    <property type="molecule type" value="Genomic_DNA"/>
</dbReference>
<protein>
    <submittedName>
        <fullName evidence="1">Uncharacterized protein</fullName>
    </submittedName>
</protein>